<organism evidence="1">
    <name type="scientific">Anguilla anguilla</name>
    <name type="common">European freshwater eel</name>
    <name type="synonym">Muraena anguilla</name>
    <dbReference type="NCBI Taxonomy" id="7936"/>
    <lineage>
        <taxon>Eukaryota</taxon>
        <taxon>Metazoa</taxon>
        <taxon>Chordata</taxon>
        <taxon>Craniata</taxon>
        <taxon>Vertebrata</taxon>
        <taxon>Euteleostomi</taxon>
        <taxon>Actinopterygii</taxon>
        <taxon>Neopterygii</taxon>
        <taxon>Teleostei</taxon>
        <taxon>Anguilliformes</taxon>
        <taxon>Anguillidae</taxon>
        <taxon>Anguilla</taxon>
    </lineage>
</organism>
<dbReference type="AlphaFoldDB" id="A0A0E9RHP8"/>
<accession>A0A0E9RHP8</accession>
<proteinExistence type="predicted"/>
<reference evidence="1" key="1">
    <citation type="submission" date="2014-11" db="EMBL/GenBank/DDBJ databases">
        <authorList>
            <person name="Amaro Gonzalez C."/>
        </authorList>
    </citation>
    <scope>NUCLEOTIDE SEQUENCE</scope>
</reference>
<reference evidence="1" key="2">
    <citation type="journal article" date="2015" name="Fish Shellfish Immunol.">
        <title>Early steps in the European eel (Anguilla anguilla)-Vibrio vulnificus interaction in the gills: Role of the RtxA13 toxin.</title>
        <authorList>
            <person name="Callol A."/>
            <person name="Pajuelo D."/>
            <person name="Ebbesson L."/>
            <person name="Teles M."/>
            <person name="MacKenzie S."/>
            <person name="Amaro C."/>
        </authorList>
    </citation>
    <scope>NUCLEOTIDE SEQUENCE</scope>
</reference>
<sequence>MLLPASIDYFNVSFWHLCSWLEIAVRNEYYTLLKLCFVVVQ</sequence>
<protein>
    <submittedName>
        <fullName evidence="1">Uncharacterized protein</fullName>
    </submittedName>
</protein>
<evidence type="ECO:0000313" key="1">
    <source>
        <dbReference type="EMBL" id="JAH28634.1"/>
    </source>
</evidence>
<dbReference type="EMBL" id="GBXM01079943">
    <property type="protein sequence ID" value="JAH28634.1"/>
    <property type="molecule type" value="Transcribed_RNA"/>
</dbReference>
<name>A0A0E9RHP8_ANGAN</name>